<dbReference type="GO" id="GO:0019632">
    <property type="term" value="P:shikimate metabolic process"/>
    <property type="evidence" value="ECO:0007669"/>
    <property type="project" value="TreeGrafter"/>
</dbReference>
<dbReference type="OrthoDB" id="204377at2759"/>
<dbReference type="SUPFAM" id="SSF53223">
    <property type="entry name" value="Aminoacid dehydrogenase-like, N-terminal domain"/>
    <property type="match status" value="1"/>
</dbReference>
<evidence type="ECO:0000259" key="2">
    <source>
        <dbReference type="Pfam" id="PF08501"/>
    </source>
</evidence>
<evidence type="ECO:0000259" key="3">
    <source>
        <dbReference type="Pfam" id="PF18317"/>
    </source>
</evidence>
<dbReference type="InterPro" id="IPR046346">
    <property type="entry name" value="Aminoacid_DH-like_N_sf"/>
</dbReference>
<dbReference type="EMBL" id="KZ613465">
    <property type="protein sequence ID" value="PMD27878.1"/>
    <property type="molecule type" value="Genomic_DNA"/>
</dbReference>
<dbReference type="InterPro" id="IPR013708">
    <property type="entry name" value="Shikimate_DH-bd_N"/>
</dbReference>
<evidence type="ECO:0000313" key="5">
    <source>
        <dbReference type="Proteomes" id="UP000235672"/>
    </source>
</evidence>
<reference evidence="4 5" key="1">
    <citation type="submission" date="2016-05" db="EMBL/GenBank/DDBJ databases">
        <title>A degradative enzymes factory behind the ericoid mycorrhizal symbiosis.</title>
        <authorList>
            <consortium name="DOE Joint Genome Institute"/>
            <person name="Martino E."/>
            <person name="Morin E."/>
            <person name="Grelet G."/>
            <person name="Kuo A."/>
            <person name="Kohler A."/>
            <person name="Daghino S."/>
            <person name="Barry K."/>
            <person name="Choi C."/>
            <person name="Cichocki N."/>
            <person name="Clum A."/>
            <person name="Copeland A."/>
            <person name="Hainaut M."/>
            <person name="Haridas S."/>
            <person name="Labutti K."/>
            <person name="Lindquist E."/>
            <person name="Lipzen A."/>
            <person name="Khouja H.-R."/>
            <person name="Murat C."/>
            <person name="Ohm R."/>
            <person name="Olson A."/>
            <person name="Spatafora J."/>
            <person name="Veneault-Fourrey C."/>
            <person name="Henrissat B."/>
            <person name="Grigoriev I."/>
            <person name="Martin F."/>
            <person name="Perotto S."/>
        </authorList>
    </citation>
    <scope>NUCLEOTIDE SEQUENCE [LARGE SCALE GENOMIC DNA]</scope>
    <source>
        <strain evidence="4 5">UAMH 7357</strain>
    </source>
</reference>
<dbReference type="GO" id="GO:0005737">
    <property type="term" value="C:cytoplasm"/>
    <property type="evidence" value="ECO:0007669"/>
    <property type="project" value="InterPro"/>
</dbReference>
<evidence type="ECO:0000313" key="4">
    <source>
        <dbReference type="EMBL" id="PMD27878.1"/>
    </source>
</evidence>
<protein>
    <submittedName>
        <fullName evidence="4">Shikimate-5-dehydrogenase</fullName>
    </submittedName>
</protein>
<proteinExistence type="predicted"/>
<keyword evidence="5" id="KW-1185">Reference proteome</keyword>
<dbReference type="Gene3D" id="3.40.50.720">
    <property type="entry name" value="NAD(P)-binding Rossmann-like Domain"/>
    <property type="match status" value="1"/>
</dbReference>
<dbReference type="CDD" id="cd01065">
    <property type="entry name" value="NAD_bind_Shikimate_DH"/>
    <property type="match status" value="1"/>
</dbReference>
<dbReference type="Pfam" id="PF08501">
    <property type="entry name" value="Shikimate_dh_N"/>
    <property type="match status" value="1"/>
</dbReference>
<dbReference type="Pfam" id="PF18317">
    <property type="entry name" value="SDH_C"/>
    <property type="match status" value="1"/>
</dbReference>
<dbReference type="NCBIfam" id="TIGR01809">
    <property type="entry name" value="Shik-DH-AROM"/>
    <property type="match status" value="1"/>
</dbReference>
<dbReference type="Gene3D" id="3.40.50.10860">
    <property type="entry name" value="Leucine Dehydrogenase, chain A, domain 1"/>
    <property type="match status" value="1"/>
</dbReference>
<dbReference type="InterPro" id="IPR036291">
    <property type="entry name" value="NAD(P)-bd_dom_sf"/>
</dbReference>
<dbReference type="PANTHER" id="PTHR21089:SF26">
    <property type="entry name" value="AROM POLYPEPTIDE, PUTATIVE-RELATED"/>
    <property type="match status" value="1"/>
</dbReference>
<dbReference type="InterPro" id="IPR006151">
    <property type="entry name" value="Shikm_DH/Glu-tRNA_Rdtase"/>
</dbReference>
<gene>
    <name evidence="4" type="ORF">NA56DRAFT_721699</name>
</gene>
<feature type="domain" description="Quinate/shikimate 5-dehydrogenase/glutamyl-tRNA reductase" evidence="1">
    <location>
        <begin position="183"/>
        <end position="239"/>
    </location>
</feature>
<dbReference type="UniPathway" id="UPA00053">
    <property type="reaction ID" value="UER00087"/>
</dbReference>
<dbReference type="PANTHER" id="PTHR21089">
    <property type="entry name" value="SHIKIMATE DEHYDROGENASE"/>
    <property type="match status" value="1"/>
</dbReference>
<organism evidence="4 5">
    <name type="scientific">Hyaloscypha hepaticicola</name>
    <dbReference type="NCBI Taxonomy" id="2082293"/>
    <lineage>
        <taxon>Eukaryota</taxon>
        <taxon>Fungi</taxon>
        <taxon>Dikarya</taxon>
        <taxon>Ascomycota</taxon>
        <taxon>Pezizomycotina</taxon>
        <taxon>Leotiomycetes</taxon>
        <taxon>Helotiales</taxon>
        <taxon>Hyaloscyphaceae</taxon>
        <taxon>Hyaloscypha</taxon>
    </lineage>
</organism>
<dbReference type="Pfam" id="PF01488">
    <property type="entry name" value="Shikimate_DH"/>
    <property type="match status" value="1"/>
</dbReference>
<sequence length="350" mass="38370">MENCQFLGLRKFPYLFVQFRTILHHYFKIILLSVLTFQPTFDTKILKPIMAASNSHTTCKNFYIFGSNISFSKSPILHQAAFKHHKLPHSYEIHQTPSTEPLAELINAPNFGGASVTMPHKLDISTYCSEISSDAKIIGAINTLVVIRDGSGKRIGLQGDNSDWSGLVSCLNSKEKDVLREARTGLVIGAGGASRAALYALFKLGIRDIYLANRTQSNAEKIAQEFSALFPITVLPNLKAFEEHGVKPEIIIGTIPADVTSVEDFSGSLFAADKGICVDMAYKPRDTHLLKVAMGREGWATVTGVEVLLAQAYVQSELWLGLPAPKEEMARALEELDLRSEASEGASGKL</sequence>
<feature type="domain" description="Shikimate dehydrogenase substrate binding N-terminal" evidence="2">
    <location>
        <begin position="64"/>
        <end position="144"/>
    </location>
</feature>
<evidence type="ECO:0000259" key="1">
    <source>
        <dbReference type="Pfam" id="PF01488"/>
    </source>
</evidence>
<dbReference type="InterPro" id="IPR041121">
    <property type="entry name" value="SDH_C"/>
</dbReference>
<dbReference type="STRING" id="1745343.A0A2J6QNP6"/>
<dbReference type="SUPFAM" id="SSF51735">
    <property type="entry name" value="NAD(P)-binding Rossmann-fold domains"/>
    <property type="match status" value="1"/>
</dbReference>
<name>A0A2J6QNP6_9HELO</name>
<dbReference type="GO" id="GO:0009423">
    <property type="term" value="P:chorismate biosynthetic process"/>
    <property type="evidence" value="ECO:0007669"/>
    <property type="project" value="UniProtKB-UniPathway"/>
</dbReference>
<dbReference type="InterPro" id="IPR022893">
    <property type="entry name" value="Shikimate_DH_fam"/>
</dbReference>
<dbReference type="Proteomes" id="UP000235672">
    <property type="component" value="Unassembled WGS sequence"/>
</dbReference>
<dbReference type="GO" id="GO:0004764">
    <property type="term" value="F:shikimate 3-dehydrogenase (NADP+) activity"/>
    <property type="evidence" value="ECO:0007669"/>
    <property type="project" value="InterPro"/>
</dbReference>
<accession>A0A2J6QNP6</accession>
<feature type="domain" description="SDH C-terminal" evidence="3">
    <location>
        <begin position="304"/>
        <end position="334"/>
    </location>
</feature>
<dbReference type="AlphaFoldDB" id="A0A2J6QNP6"/>
<dbReference type="InterPro" id="IPR010110">
    <property type="entry name" value="Shikimate_DH_AroM-type"/>
</dbReference>